<evidence type="ECO:0000313" key="9">
    <source>
        <dbReference type="Proteomes" id="UP001515480"/>
    </source>
</evidence>
<dbReference type="InterPro" id="IPR015847">
    <property type="entry name" value="ExoRNase_PH_dom2"/>
</dbReference>
<feature type="domain" description="Exoribonuclease phosphorolytic" evidence="6">
    <location>
        <begin position="23"/>
        <end position="150"/>
    </location>
</feature>
<dbReference type="InterPro" id="IPR001247">
    <property type="entry name" value="ExoRNase_PH_dom1"/>
</dbReference>
<comment type="caution">
    <text evidence="8">The sequence shown here is derived from an EMBL/GenBank/DDBJ whole genome shotgun (WGS) entry which is preliminary data.</text>
</comment>
<evidence type="ECO:0000256" key="1">
    <source>
        <dbReference type="ARBA" id="ARBA00004496"/>
    </source>
</evidence>
<evidence type="ECO:0000256" key="5">
    <source>
        <dbReference type="ARBA" id="ARBA00022835"/>
    </source>
</evidence>
<dbReference type="GO" id="GO:0016075">
    <property type="term" value="P:rRNA catabolic process"/>
    <property type="evidence" value="ECO:0007669"/>
    <property type="project" value="TreeGrafter"/>
</dbReference>
<dbReference type="SUPFAM" id="SSF55666">
    <property type="entry name" value="Ribonuclease PH domain 2-like"/>
    <property type="match status" value="1"/>
</dbReference>
<dbReference type="InterPro" id="IPR027408">
    <property type="entry name" value="PNPase/RNase_PH_dom_sf"/>
</dbReference>
<feature type="domain" description="Exoribonuclease phosphorolytic" evidence="7">
    <location>
        <begin position="154"/>
        <end position="218"/>
    </location>
</feature>
<dbReference type="GO" id="GO:0003723">
    <property type="term" value="F:RNA binding"/>
    <property type="evidence" value="ECO:0007669"/>
    <property type="project" value="TreeGrafter"/>
</dbReference>
<dbReference type="GO" id="GO:0071051">
    <property type="term" value="P:poly(A)-dependent snoRNA 3'-end processing"/>
    <property type="evidence" value="ECO:0007669"/>
    <property type="project" value="TreeGrafter"/>
</dbReference>
<sequence length="246" mass="26211">MAVRHSEVLSPEGFRVDGRRANEARRLRLRLGASPGADGSAYVELGNTKVLATVSGPHESIRKGAHDAAALHVELTTLPFASGVYRAHGRSDRASQELCAAVRKSFEAVVQLHLYARTQIDVAVCVMQTDGGVRSAVVNAVTLALVDAGVAMEDFLCACSVGAVGGVLLLDPNAQEDQAGSELSIAYLPRSERISAVQLESKLPASSLDEVMNVAIEGCKQMFDIMRGAVQIRTQELLHSRGMFNA</sequence>
<gene>
    <name evidence="8" type="ORF">AB1Y20_021302</name>
</gene>
<dbReference type="Pfam" id="PF01138">
    <property type="entry name" value="RNase_PH"/>
    <property type="match status" value="1"/>
</dbReference>
<dbReference type="GO" id="GO:0034475">
    <property type="term" value="P:U4 snRNA 3'-end processing"/>
    <property type="evidence" value="ECO:0007669"/>
    <property type="project" value="TreeGrafter"/>
</dbReference>
<protein>
    <submittedName>
        <fullName evidence="8">Uncharacterized protein</fullName>
    </submittedName>
</protein>
<dbReference type="EMBL" id="JBGBPQ010000007">
    <property type="protein sequence ID" value="KAL1521645.1"/>
    <property type="molecule type" value="Genomic_DNA"/>
</dbReference>
<evidence type="ECO:0000256" key="3">
    <source>
        <dbReference type="ARBA" id="ARBA00006678"/>
    </source>
</evidence>
<proteinExistence type="inferred from homology"/>
<dbReference type="InterPro" id="IPR036345">
    <property type="entry name" value="ExoRNase_PH_dom2_sf"/>
</dbReference>
<dbReference type="GO" id="GO:0071028">
    <property type="term" value="P:nuclear mRNA surveillance"/>
    <property type="evidence" value="ECO:0007669"/>
    <property type="project" value="TreeGrafter"/>
</dbReference>
<dbReference type="SUPFAM" id="SSF54211">
    <property type="entry name" value="Ribosomal protein S5 domain 2-like"/>
    <property type="match status" value="1"/>
</dbReference>
<dbReference type="CDD" id="cd11370">
    <property type="entry name" value="RNase_PH_RRP41"/>
    <property type="match status" value="1"/>
</dbReference>
<dbReference type="Gene3D" id="3.30.230.70">
    <property type="entry name" value="GHMP Kinase, N-terminal domain"/>
    <property type="match status" value="1"/>
</dbReference>
<evidence type="ECO:0000313" key="8">
    <source>
        <dbReference type="EMBL" id="KAL1521645.1"/>
    </source>
</evidence>
<name>A0AB34JJ79_PRYPA</name>
<organism evidence="8 9">
    <name type="scientific">Prymnesium parvum</name>
    <name type="common">Toxic golden alga</name>
    <dbReference type="NCBI Taxonomy" id="97485"/>
    <lineage>
        <taxon>Eukaryota</taxon>
        <taxon>Haptista</taxon>
        <taxon>Haptophyta</taxon>
        <taxon>Prymnesiophyceae</taxon>
        <taxon>Prymnesiales</taxon>
        <taxon>Prymnesiaceae</taxon>
        <taxon>Prymnesium</taxon>
    </lineage>
</organism>
<keyword evidence="5" id="KW-0271">Exosome</keyword>
<evidence type="ECO:0000259" key="6">
    <source>
        <dbReference type="Pfam" id="PF01138"/>
    </source>
</evidence>
<reference evidence="8 9" key="1">
    <citation type="journal article" date="2024" name="Science">
        <title>Giant polyketide synthase enzymes in the biosynthesis of giant marine polyether toxins.</title>
        <authorList>
            <person name="Fallon T.R."/>
            <person name="Shende V.V."/>
            <person name="Wierzbicki I.H."/>
            <person name="Pendleton A.L."/>
            <person name="Watervoot N.F."/>
            <person name="Auber R.P."/>
            <person name="Gonzalez D.J."/>
            <person name="Wisecaver J.H."/>
            <person name="Moore B.S."/>
        </authorList>
    </citation>
    <scope>NUCLEOTIDE SEQUENCE [LARGE SCALE GENOMIC DNA]</scope>
    <source>
        <strain evidence="8 9">12B1</strain>
    </source>
</reference>
<dbReference type="Pfam" id="PF03725">
    <property type="entry name" value="RNase_PH_C"/>
    <property type="match status" value="1"/>
</dbReference>
<dbReference type="GO" id="GO:0005730">
    <property type="term" value="C:nucleolus"/>
    <property type="evidence" value="ECO:0007669"/>
    <property type="project" value="UniProtKB-SubCell"/>
</dbReference>
<dbReference type="GO" id="GO:0000177">
    <property type="term" value="C:cytoplasmic exosome (RNase complex)"/>
    <property type="evidence" value="ECO:0007669"/>
    <property type="project" value="TreeGrafter"/>
</dbReference>
<dbReference type="FunFam" id="3.30.230.70:FF:000004">
    <property type="entry name" value="Exosome complex component Rrp41"/>
    <property type="match status" value="1"/>
</dbReference>
<evidence type="ECO:0000259" key="7">
    <source>
        <dbReference type="Pfam" id="PF03725"/>
    </source>
</evidence>
<dbReference type="AlphaFoldDB" id="A0AB34JJ79"/>
<comment type="similarity">
    <text evidence="3">Belongs to the RNase PH family.</text>
</comment>
<keyword evidence="9" id="KW-1185">Reference proteome</keyword>
<dbReference type="Proteomes" id="UP001515480">
    <property type="component" value="Unassembled WGS sequence"/>
</dbReference>
<evidence type="ECO:0000256" key="4">
    <source>
        <dbReference type="ARBA" id="ARBA00022490"/>
    </source>
</evidence>
<keyword evidence="4" id="KW-0963">Cytoplasm</keyword>
<dbReference type="PANTHER" id="PTHR11953">
    <property type="entry name" value="EXOSOME COMPLEX COMPONENT"/>
    <property type="match status" value="1"/>
</dbReference>
<dbReference type="PANTHER" id="PTHR11953:SF0">
    <property type="entry name" value="EXOSOME COMPLEX COMPONENT RRP41"/>
    <property type="match status" value="1"/>
</dbReference>
<comment type="subcellular location">
    <subcellularLocation>
        <location evidence="1">Cytoplasm</location>
    </subcellularLocation>
    <subcellularLocation>
        <location evidence="2">Nucleus</location>
        <location evidence="2">Nucleolus</location>
    </subcellularLocation>
</comment>
<evidence type="ECO:0000256" key="2">
    <source>
        <dbReference type="ARBA" id="ARBA00004604"/>
    </source>
</evidence>
<dbReference type="InterPro" id="IPR050080">
    <property type="entry name" value="RNase_PH"/>
</dbReference>
<dbReference type="InterPro" id="IPR020568">
    <property type="entry name" value="Ribosomal_Su5_D2-typ_SF"/>
</dbReference>
<dbReference type="GO" id="GO:0000176">
    <property type="term" value="C:nuclear exosome (RNase complex)"/>
    <property type="evidence" value="ECO:0007669"/>
    <property type="project" value="TreeGrafter"/>
</dbReference>
<accession>A0AB34JJ79</accession>